<organism evidence="1 2">
    <name type="scientific">Thiomicrorhabdus heinhorstiae</name>
    <dbReference type="NCBI Taxonomy" id="2748010"/>
    <lineage>
        <taxon>Bacteria</taxon>
        <taxon>Pseudomonadati</taxon>
        <taxon>Pseudomonadota</taxon>
        <taxon>Gammaproteobacteria</taxon>
        <taxon>Thiotrichales</taxon>
        <taxon>Piscirickettsiaceae</taxon>
        <taxon>Thiomicrorhabdus</taxon>
    </lineage>
</organism>
<name>A0ABS0BVF6_9GAMM</name>
<dbReference type="Proteomes" id="UP001193680">
    <property type="component" value="Unassembled WGS sequence"/>
</dbReference>
<keyword evidence="2" id="KW-1185">Reference proteome</keyword>
<reference evidence="1 2" key="1">
    <citation type="submission" date="2020-11" db="EMBL/GenBank/DDBJ databases">
        <title>Sulfur oxidizing isolate from Hospital Hole Sinkhole.</title>
        <authorList>
            <person name="Scott K.M."/>
        </authorList>
    </citation>
    <scope>NUCLEOTIDE SEQUENCE [LARGE SCALE GENOMIC DNA]</scope>
    <source>
        <strain evidence="1 2">HH1</strain>
    </source>
</reference>
<sequence length="228" mass="25827">MMNLPEWQSFNMLELRQSEQLNGYYLIEFKLAVNAPFGWKVQFRLAADPQQQLALFKQQQQQNYLLLQLLSDRPLNDIKVREILVKEPPEIALPPNDTTLMMLGSGLQMVRLFGVAKQRSSVDASTLALLHSTDTFAFPVKPARFIFPNTPAAAIGACPLLEDWKVPNRLASDQGLPGCYDGNLPELLQTWLEYSSVQDWQFILAAPDDVQQECISLLETHGCRTIFC</sequence>
<evidence type="ECO:0000313" key="1">
    <source>
        <dbReference type="EMBL" id="MBF6057808.1"/>
    </source>
</evidence>
<comment type="caution">
    <text evidence="1">The sequence shown here is derived from an EMBL/GenBank/DDBJ whole genome shotgun (WGS) entry which is preliminary data.</text>
</comment>
<accession>A0ABS0BVF6</accession>
<protein>
    <recommendedName>
        <fullName evidence="3">FAD-binding FR-type domain-containing protein</fullName>
    </recommendedName>
</protein>
<evidence type="ECO:0008006" key="3">
    <source>
        <dbReference type="Google" id="ProtNLM"/>
    </source>
</evidence>
<dbReference type="RefSeq" id="WP_185977952.1">
    <property type="nucleotide sequence ID" value="NZ_JACBGI020000007.1"/>
</dbReference>
<proteinExistence type="predicted"/>
<dbReference type="EMBL" id="JACBGI020000007">
    <property type="protein sequence ID" value="MBF6057808.1"/>
    <property type="molecule type" value="Genomic_DNA"/>
</dbReference>
<gene>
    <name evidence="1" type="ORF">H8792_005580</name>
</gene>
<evidence type="ECO:0000313" key="2">
    <source>
        <dbReference type="Proteomes" id="UP001193680"/>
    </source>
</evidence>